<dbReference type="Proteomes" id="UP000002424">
    <property type="component" value="Chromosome"/>
</dbReference>
<dbReference type="EnsemblBacteria" id="ACO78425">
    <property type="protein sequence ID" value="ACO78425"/>
    <property type="gene ID" value="Avin_22340"/>
</dbReference>
<name>C1DGB4_AZOVD</name>
<keyword evidence="2" id="KW-1185">Reference proteome</keyword>
<dbReference type="STRING" id="322710.Avin_22340"/>
<dbReference type="HOGENOM" id="CLU_2646700_0_0_6"/>
<reference evidence="1 2" key="1">
    <citation type="journal article" date="2009" name="J. Bacteriol.">
        <title>Genome sequence of Azotobacter vinelandii, an obligate aerobe specialized to support diverse anaerobic metabolic processes.</title>
        <authorList>
            <person name="Setubal J.C."/>
            <person name="dos Santos P."/>
            <person name="Goldman B.S."/>
            <person name="Ertesvag H."/>
            <person name="Espin G."/>
            <person name="Rubio L.M."/>
            <person name="Valla S."/>
            <person name="Almeida N.F."/>
            <person name="Balasubramanian D."/>
            <person name="Cromes L."/>
            <person name="Curatti L."/>
            <person name="Du Z."/>
            <person name="Godsy E."/>
            <person name="Goodner B."/>
            <person name="Hellner-Burris K."/>
            <person name="Hernandez J.A."/>
            <person name="Houmiel K."/>
            <person name="Imperial J."/>
            <person name="Kennedy C."/>
            <person name="Larson T.J."/>
            <person name="Latreille P."/>
            <person name="Ligon L.S."/>
            <person name="Lu J."/>
            <person name="Maerk M."/>
            <person name="Miller N.M."/>
            <person name="Norton S."/>
            <person name="O'Carroll I.P."/>
            <person name="Paulsen I."/>
            <person name="Raulfs E.C."/>
            <person name="Roemer R."/>
            <person name="Rosser J."/>
            <person name="Segura D."/>
            <person name="Slater S."/>
            <person name="Stricklin S.L."/>
            <person name="Studholme D.J."/>
            <person name="Sun J."/>
            <person name="Viana C.J."/>
            <person name="Wallin E."/>
            <person name="Wang B."/>
            <person name="Wheeler C."/>
            <person name="Zhu H."/>
            <person name="Dean D.R."/>
            <person name="Dixon R."/>
            <person name="Wood D."/>
        </authorList>
    </citation>
    <scope>NUCLEOTIDE SEQUENCE [LARGE SCALE GENOMIC DNA]</scope>
    <source>
        <strain evidence="2">DJ / ATCC BAA-1303</strain>
    </source>
</reference>
<dbReference type="KEGG" id="avn:Avin_22340"/>
<evidence type="ECO:0000313" key="1">
    <source>
        <dbReference type="EMBL" id="ACO78425.1"/>
    </source>
</evidence>
<dbReference type="OrthoDB" id="9977877at2"/>
<sequence>MVGAARRCRSAAGRSAGWGRAFHPRLEQKACQPANTPFFADFGCFMAAGLLDFAQLAQVAGDYPAACAGGSTGGFI</sequence>
<protein>
    <submittedName>
        <fullName evidence="1">Uncharacterized protein</fullName>
    </submittedName>
</protein>
<proteinExistence type="predicted"/>
<accession>C1DGB4</accession>
<organism evidence="1 2">
    <name type="scientific">Azotobacter vinelandii (strain DJ / ATCC BAA-1303)</name>
    <dbReference type="NCBI Taxonomy" id="322710"/>
    <lineage>
        <taxon>Bacteria</taxon>
        <taxon>Pseudomonadati</taxon>
        <taxon>Pseudomonadota</taxon>
        <taxon>Gammaproteobacteria</taxon>
        <taxon>Pseudomonadales</taxon>
        <taxon>Pseudomonadaceae</taxon>
        <taxon>Azotobacter</taxon>
    </lineage>
</organism>
<gene>
    <name evidence="1" type="ordered locus">Avin_22340</name>
</gene>
<dbReference type="EMBL" id="CP001157">
    <property type="protein sequence ID" value="ACO78425.1"/>
    <property type="molecule type" value="Genomic_DNA"/>
</dbReference>
<evidence type="ECO:0000313" key="2">
    <source>
        <dbReference type="Proteomes" id="UP000002424"/>
    </source>
</evidence>
<dbReference type="AlphaFoldDB" id="C1DGB4"/>